<reference evidence="2" key="2">
    <citation type="submission" date="2008-07" db="EMBL/GenBank/DDBJ databases">
        <authorList>
            <person name="Genoscope - CEA"/>
        </authorList>
    </citation>
    <scope>NUCLEOTIDE SEQUENCE</scope>
    <source>
        <strain evidence="2">S mat+</strain>
    </source>
</reference>
<dbReference type="EMBL" id="CU633865">
    <property type="protein sequence ID" value="CAP64726.1"/>
    <property type="molecule type" value="Genomic_DNA"/>
</dbReference>
<evidence type="ECO:0000313" key="3">
    <source>
        <dbReference type="EMBL" id="CDP30124.1"/>
    </source>
</evidence>
<dbReference type="VEuPathDB" id="FungiDB:PODANS_5_9920"/>
<accession>B2AL88</accession>
<dbReference type="AlphaFoldDB" id="B2AL88"/>
<reference evidence="3" key="4">
    <citation type="submission" date="2015-04" db="EMBL/GenBank/DDBJ databases">
        <title>Maintaining two mating types: Structure of the mating type locus and its role in heterokaryosis in Podospora anserina.</title>
        <authorList>
            <person name="Grognet P."/>
            <person name="Bidard F."/>
            <person name="Kuchly C."/>
            <person name="Chan Ho Tong L."/>
            <person name="Coppin E."/>
            <person name="Ait Benkhali J."/>
            <person name="Couloux A."/>
            <person name="Wincker P."/>
            <person name="Debuchy R."/>
            <person name="Silar P."/>
        </authorList>
    </citation>
    <scope>NUCLEOTIDE SEQUENCE</scope>
</reference>
<gene>
    <name evidence="2" type="ORF">PODANS_5_9920</name>
</gene>
<evidence type="ECO:0000313" key="4">
    <source>
        <dbReference type="Proteomes" id="UP000001197"/>
    </source>
</evidence>
<reference evidence="4" key="3">
    <citation type="journal article" date="2014" name="Genetics">
        <title>Maintaining two mating types: Structure of the mating type locus and its role in heterokaryosis in Podospora anserina.</title>
        <authorList>
            <person name="Grognet P."/>
            <person name="Bidard F."/>
            <person name="Kuchly C."/>
            <person name="Tong L.C.H."/>
            <person name="Coppin E."/>
            <person name="Benkhali J.A."/>
            <person name="Couloux A."/>
            <person name="Wincker P."/>
            <person name="Debuchy R."/>
            <person name="Silar P."/>
        </authorList>
    </citation>
    <scope>GENOME REANNOTATION</scope>
    <source>
        <strain evidence="4">S / ATCC MYA-4624 / DSM 980 / FGSC 10383</strain>
    </source>
</reference>
<feature type="region of interest" description="Disordered" evidence="1">
    <location>
        <begin position="235"/>
        <end position="262"/>
    </location>
</feature>
<dbReference type="EMBL" id="FO904940">
    <property type="protein sequence ID" value="CDP30124.1"/>
    <property type="molecule type" value="Genomic_DNA"/>
</dbReference>
<dbReference type="STRING" id="515849.B2AL88"/>
<dbReference type="KEGG" id="pan:PODANSg1841"/>
<dbReference type="OrthoDB" id="4590064at2759"/>
<evidence type="ECO:0000256" key="1">
    <source>
        <dbReference type="SAM" id="MobiDB-lite"/>
    </source>
</evidence>
<proteinExistence type="predicted"/>
<evidence type="ECO:0000313" key="2">
    <source>
        <dbReference type="EMBL" id="CAP64726.1"/>
    </source>
</evidence>
<name>B2AL88_PODAN</name>
<dbReference type="Proteomes" id="UP000001197">
    <property type="component" value="Chromosome 5"/>
</dbReference>
<organism evidence="2">
    <name type="scientific">Podospora anserina (strain S / ATCC MYA-4624 / DSM 980 / FGSC 10383)</name>
    <name type="common">Pleurage anserina</name>
    <dbReference type="NCBI Taxonomy" id="515849"/>
    <lineage>
        <taxon>Eukaryota</taxon>
        <taxon>Fungi</taxon>
        <taxon>Dikarya</taxon>
        <taxon>Ascomycota</taxon>
        <taxon>Pezizomycotina</taxon>
        <taxon>Sordariomycetes</taxon>
        <taxon>Sordariomycetidae</taxon>
        <taxon>Sordariales</taxon>
        <taxon>Podosporaceae</taxon>
        <taxon>Podospora</taxon>
        <taxon>Podospora anserina</taxon>
    </lineage>
</organism>
<keyword evidence="4" id="KW-1185">Reference proteome</keyword>
<protein>
    <submittedName>
        <fullName evidence="2">Podospora anserina S mat+ genomic DNA chromosome 5, supercontig 9</fullName>
    </submittedName>
</protein>
<dbReference type="HOGENOM" id="CLU_702308_0_0_1"/>
<sequence length="393" mass="43913">MADPLSITASIVGIVAAASKVLSLLGDITDAPRSIADLLNEVYDLRLIFCNLESFIDRTRRFDPSRLALIQLGDLVAILTRTVITFSELESIVRPLCDREKLSTWQLVSWRWQQTAALRVLTQLQRHKTSLSLMLQIYQWHVTCPLWSRALLTAASISVTDLEARQKAGALRDHLEQELDDNQGLADRLAGMELSPELEEMSTAVFDMNDASSALQTPGDRQDPTTADLELAKTGAINTDLPLNTPPDQASTNESEDDDGMTDSEFQLSRAFEVVMFRTWVYRRNEREIVDGVSTINTTRSRAWSILSGITLSKISTLSVVNLPLTQPEVERFTSLASRSLELRKPAPPTRPSRTDIAIDPRLVKELEAFPKRSPAFCEIIPPRGNWVKINLS</sequence>
<dbReference type="eggNOG" id="ENOG502S58Q">
    <property type="taxonomic scope" value="Eukaryota"/>
</dbReference>
<dbReference type="RefSeq" id="XP_001904819.1">
    <property type="nucleotide sequence ID" value="XM_001904784.1"/>
</dbReference>
<reference evidence="2 4" key="1">
    <citation type="journal article" date="2008" name="Genome Biol.">
        <title>The genome sequence of the model ascomycete fungus Podospora anserina.</title>
        <authorList>
            <person name="Espagne E."/>
            <person name="Lespinet O."/>
            <person name="Malagnac F."/>
            <person name="Da Silva C."/>
            <person name="Jaillon O."/>
            <person name="Porcel B.M."/>
            <person name="Couloux A."/>
            <person name="Aury J.-M."/>
            <person name="Segurens B."/>
            <person name="Poulain J."/>
            <person name="Anthouard V."/>
            <person name="Grossetete S."/>
            <person name="Khalili H."/>
            <person name="Coppin E."/>
            <person name="Dequard-Chablat M."/>
            <person name="Picard M."/>
            <person name="Contamine V."/>
            <person name="Arnaise S."/>
            <person name="Bourdais A."/>
            <person name="Berteaux-Lecellier V."/>
            <person name="Gautheret D."/>
            <person name="de Vries R.P."/>
            <person name="Battaglia E."/>
            <person name="Coutinho P.M."/>
            <person name="Danchin E.G.J."/>
            <person name="Henrissat B."/>
            <person name="El Khoury R."/>
            <person name="Sainsard-Chanet A."/>
            <person name="Boivin A."/>
            <person name="Pinan-Lucarre B."/>
            <person name="Sellem C.H."/>
            <person name="Debuchy R."/>
            <person name="Wincker P."/>
            <person name="Weissenbach J."/>
            <person name="Silar P."/>
        </authorList>
    </citation>
    <scope>NUCLEOTIDE SEQUENCE [LARGE SCALE GENOMIC DNA]</scope>
    <source>
        <strain evidence="4">S / ATCC MYA-4624 / DSM 980 / FGSC 10383</strain>
        <strain evidence="2">S mat+</strain>
    </source>
</reference>
<dbReference type="GeneID" id="6188851"/>